<organism evidence="2 3">
    <name type="scientific">Sphingomonas longa</name>
    <dbReference type="NCBI Taxonomy" id="2778730"/>
    <lineage>
        <taxon>Bacteria</taxon>
        <taxon>Pseudomonadati</taxon>
        <taxon>Pseudomonadota</taxon>
        <taxon>Alphaproteobacteria</taxon>
        <taxon>Sphingomonadales</taxon>
        <taxon>Sphingomonadaceae</taxon>
        <taxon>Sphingomonas</taxon>
    </lineage>
</organism>
<protein>
    <submittedName>
        <fullName evidence="2">MaoC family dehydratase</fullName>
    </submittedName>
</protein>
<evidence type="ECO:0000313" key="2">
    <source>
        <dbReference type="EMBL" id="MBM6577831.1"/>
    </source>
</evidence>
<sequence>MSKYFEDLDPGQVYQHALHRTVTDVDNLMFTCLTHNDQPLHLDEEFGKKTMWGSRIVHSLWTLSFVNGVTVSDLTLGTTLGNLGYEEIRFPNPVRIGDTIRSETTIVSKRESAKYPDAGIVMFQHDGYNQREELVVRAIRAGLMMKRPAAAAAAAAAAA</sequence>
<reference evidence="2 3" key="1">
    <citation type="submission" date="2020-12" db="EMBL/GenBank/DDBJ databases">
        <title>Sphingomonas sp.</title>
        <authorList>
            <person name="Kim M.K."/>
        </authorList>
    </citation>
    <scope>NUCLEOTIDE SEQUENCE [LARGE SCALE GENOMIC DNA]</scope>
    <source>
        <strain evidence="2 3">BT552</strain>
    </source>
</reference>
<dbReference type="InterPro" id="IPR052342">
    <property type="entry name" value="MCH/BMMD"/>
</dbReference>
<dbReference type="Proteomes" id="UP000763641">
    <property type="component" value="Unassembled WGS sequence"/>
</dbReference>
<name>A0ABS2DCM6_9SPHN</name>
<keyword evidence="3" id="KW-1185">Reference proteome</keyword>
<dbReference type="Pfam" id="PF01575">
    <property type="entry name" value="MaoC_dehydratas"/>
    <property type="match status" value="1"/>
</dbReference>
<proteinExistence type="predicted"/>
<dbReference type="RefSeq" id="WP_204199931.1">
    <property type="nucleotide sequence ID" value="NZ_JAFEMC010000005.1"/>
</dbReference>
<dbReference type="PANTHER" id="PTHR43664">
    <property type="entry name" value="MONOAMINE OXIDASE-RELATED"/>
    <property type="match status" value="1"/>
</dbReference>
<dbReference type="InterPro" id="IPR002539">
    <property type="entry name" value="MaoC-like_dom"/>
</dbReference>
<dbReference type="InterPro" id="IPR029069">
    <property type="entry name" value="HotDog_dom_sf"/>
</dbReference>
<evidence type="ECO:0000313" key="3">
    <source>
        <dbReference type="Proteomes" id="UP000763641"/>
    </source>
</evidence>
<accession>A0ABS2DCM6</accession>
<feature type="domain" description="MaoC-like" evidence="1">
    <location>
        <begin position="10"/>
        <end position="113"/>
    </location>
</feature>
<dbReference type="SUPFAM" id="SSF54637">
    <property type="entry name" value="Thioesterase/thiol ester dehydrase-isomerase"/>
    <property type="match status" value="1"/>
</dbReference>
<comment type="caution">
    <text evidence="2">The sequence shown here is derived from an EMBL/GenBank/DDBJ whole genome shotgun (WGS) entry which is preliminary data.</text>
</comment>
<dbReference type="EMBL" id="JAFEMC010000005">
    <property type="protein sequence ID" value="MBM6577831.1"/>
    <property type="molecule type" value="Genomic_DNA"/>
</dbReference>
<evidence type="ECO:0000259" key="1">
    <source>
        <dbReference type="Pfam" id="PF01575"/>
    </source>
</evidence>
<gene>
    <name evidence="2" type="ORF">ILT43_15720</name>
</gene>
<dbReference type="Gene3D" id="3.10.129.10">
    <property type="entry name" value="Hotdog Thioesterase"/>
    <property type="match status" value="1"/>
</dbReference>
<dbReference type="CDD" id="cd03451">
    <property type="entry name" value="FkbR2"/>
    <property type="match status" value="1"/>
</dbReference>
<dbReference type="PANTHER" id="PTHR43664:SF1">
    <property type="entry name" value="BETA-METHYLMALYL-COA DEHYDRATASE"/>
    <property type="match status" value="1"/>
</dbReference>